<proteinExistence type="predicted"/>
<dbReference type="Proteomes" id="UP000789739">
    <property type="component" value="Unassembled WGS sequence"/>
</dbReference>
<keyword evidence="3" id="KW-1185">Reference proteome</keyword>
<evidence type="ECO:0000256" key="1">
    <source>
        <dbReference type="SAM" id="MobiDB-lite"/>
    </source>
</evidence>
<name>A0A9N8VJD5_9GLOM</name>
<dbReference type="AlphaFoldDB" id="A0A9N8VJD5"/>
<organism evidence="2 3">
    <name type="scientific">Paraglomus brasilianum</name>
    <dbReference type="NCBI Taxonomy" id="144538"/>
    <lineage>
        <taxon>Eukaryota</taxon>
        <taxon>Fungi</taxon>
        <taxon>Fungi incertae sedis</taxon>
        <taxon>Mucoromycota</taxon>
        <taxon>Glomeromycotina</taxon>
        <taxon>Glomeromycetes</taxon>
        <taxon>Paraglomerales</taxon>
        <taxon>Paraglomeraceae</taxon>
        <taxon>Paraglomus</taxon>
    </lineage>
</organism>
<gene>
    <name evidence="2" type="ORF">PBRASI_LOCUS86</name>
</gene>
<reference evidence="2" key="1">
    <citation type="submission" date="2021-06" db="EMBL/GenBank/DDBJ databases">
        <authorList>
            <person name="Kallberg Y."/>
            <person name="Tangrot J."/>
            <person name="Rosling A."/>
        </authorList>
    </citation>
    <scope>NUCLEOTIDE SEQUENCE</scope>
    <source>
        <strain evidence="2">BR232B</strain>
    </source>
</reference>
<feature type="region of interest" description="Disordered" evidence="1">
    <location>
        <begin position="1"/>
        <end position="86"/>
    </location>
</feature>
<comment type="caution">
    <text evidence="2">The sequence shown here is derived from an EMBL/GenBank/DDBJ whole genome shotgun (WGS) entry which is preliminary data.</text>
</comment>
<protein>
    <submittedName>
        <fullName evidence="2">11291_t:CDS:1</fullName>
    </submittedName>
</protein>
<feature type="compositionally biased region" description="Basic residues" evidence="1">
    <location>
        <begin position="18"/>
        <end position="31"/>
    </location>
</feature>
<accession>A0A9N8VJD5</accession>
<dbReference type="OrthoDB" id="10359064at2759"/>
<evidence type="ECO:0000313" key="2">
    <source>
        <dbReference type="EMBL" id="CAG8451952.1"/>
    </source>
</evidence>
<sequence length="440" mass="49196">MPRGNKRVSAINSSPRGGRPRGRGGRGRGRGRGAWSASPVYDNKSIGRPVNVDEEEEEKRKRRAERFKEDRWRTPVGSGPPAFAMSSNRRQVSKYPNAERFLRDYLIRQATNRRDVAKIRTLPRYINIPKSGPRHRAHDFFINLPYLQRLSDYGNAEFIMKAELQAQKAELSEIMKFKGPQGPQGPQLEISAEGSPIPVHARIARPLLIRTDSDIEMAEAGPLSESPTTVSASAIFPQISLKKANAYGMVDGIREDLSPMDVDEDYLGSLLRASARARRTSLNANTNTRRPSRRVSFTGTQELIDFRTGRSKETMESPSSNQQFEATVITEEPEDIEDNEAVPGTPGVNSSRTLSLDDKHGSSKAASPKLKRATIPDSLNPMVFNMRTRTYAGWATNSCALSDCPFHAHKQPKWERLYQVEHIRDVRATLYSFSKGGACN</sequence>
<evidence type="ECO:0000313" key="3">
    <source>
        <dbReference type="Proteomes" id="UP000789739"/>
    </source>
</evidence>
<dbReference type="EMBL" id="CAJVPI010000004">
    <property type="protein sequence ID" value="CAG8451952.1"/>
    <property type="molecule type" value="Genomic_DNA"/>
</dbReference>
<feature type="region of interest" description="Disordered" evidence="1">
    <location>
        <begin position="332"/>
        <end position="372"/>
    </location>
</feature>
<feature type="region of interest" description="Disordered" evidence="1">
    <location>
        <begin position="281"/>
        <end position="300"/>
    </location>
</feature>